<protein>
    <submittedName>
        <fullName evidence="3">Shwachman-Bodian-Diamond syndrome (SBDS) family protein</fullName>
    </submittedName>
</protein>
<evidence type="ECO:0000259" key="2">
    <source>
        <dbReference type="Pfam" id="PF01172"/>
    </source>
</evidence>
<dbReference type="Proteomes" id="UP000536275">
    <property type="component" value="Unassembled WGS sequence"/>
</dbReference>
<comment type="caution">
    <text evidence="3">The sequence shown here is derived from an EMBL/GenBank/DDBJ whole genome shotgun (WGS) entry which is preliminary data.</text>
</comment>
<evidence type="ECO:0000313" key="4">
    <source>
        <dbReference type="Proteomes" id="UP000536275"/>
    </source>
</evidence>
<accession>A0A8H6BUP8</accession>
<dbReference type="Gene3D" id="3.30.1250.10">
    <property type="entry name" value="Ribosome maturation protein SBDS, N-terminal domain"/>
    <property type="match status" value="1"/>
</dbReference>
<dbReference type="AlphaFoldDB" id="A0A8H6BUP8"/>
<organism evidence="3 4">
    <name type="scientific">Candida albicans</name>
    <name type="common">Yeast</name>
    <dbReference type="NCBI Taxonomy" id="5476"/>
    <lineage>
        <taxon>Eukaryota</taxon>
        <taxon>Fungi</taxon>
        <taxon>Dikarya</taxon>
        <taxon>Ascomycota</taxon>
        <taxon>Saccharomycotina</taxon>
        <taxon>Pichiomycetes</taxon>
        <taxon>Debaryomycetaceae</taxon>
        <taxon>Candida/Lodderomyces clade</taxon>
        <taxon>Candida</taxon>
    </lineage>
</organism>
<dbReference type="FunFam" id="3.30.1250.10:FF:000003">
    <property type="match status" value="1"/>
</dbReference>
<dbReference type="SMR" id="A0A8H6BUP8"/>
<dbReference type="Pfam" id="PF01172">
    <property type="entry name" value="SBDS_N"/>
    <property type="match status" value="1"/>
</dbReference>
<feature type="domain" description="Ribosome maturation protein SDO1/SBDS N-terminal" evidence="2">
    <location>
        <begin position="7"/>
        <end position="100"/>
    </location>
</feature>
<name>A0A8H6BUP8_CANAX</name>
<proteinExistence type="predicted"/>
<evidence type="ECO:0000256" key="1">
    <source>
        <dbReference type="SAM" id="MobiDB-lite"/>
    </source>
</evidence>
<reference evidence="3 4" key="1">
    <citation type="submission" date="2020-03" db="EMBL/GenBank/DDBJ databases">
        <title>FDA dAtabase for Regulatory Grade micrObial Sequences (FDA-ARGOS): Supporting development and validation of Infectious Disease Dx tests.</title>
        <authorList>
            <person name="Campos J."/>
            <person name="Goldberg B."/>
            <person name="Tallon L."/>
            <person name="Sadzewicz L."/>
            <person name="Vavikolanu K."/>
            <person name="Mehta A."/>
            <person name="Aluvathingal J."/>
            <person name="Nadendla S."/>
            <person name="Nandy P."/>
            <person name="Geyer C."/>
            <person name="Yan Y."/>
            <person name="Sichtig H."/>
        </authorList>
    </citation>
    <scope>NUCLEOTIDE SEQUENCE [LARGE SCALE GENOMIC DNA]</scope>
    <source>
        <strain evidence="3 4">FDAARGOS_656</strain>
    </source>
</reference>
<feature type="region of interest" description="Disordered" evidence="1">
    <location>
        <begin position="97"/>
        <end position="121"/>
    </location>
</feature>
<dbReference type="InterPro" id="IPR019783">
    <property type="entry name" value="SDO1/SBDS_N"/>
</dbReference>
<dbReference type="OMA" id="HYKGKDD"/>
<gene>
    <name evidence="3" type="ORF">FOB64_005340</name>
</gene>
<dbReference type="InterPro" id="IPR036786">
    <property type="entry name" value="Ribosome_mat_SBDS_N_sf"/>
</dbReference>
<dbReference type="SUPFAM" id="SSF89895">
    <property type="entry name" value="FYSH domain"/>
    <property type="match status" value="1"/>
</dbReference>
<evidence type="ECO:0000313" key="3">
    <source>
        <dbReference type="EMBL" id="KAF6063716.1"/>
    </source>
</evidence>
<dbReference type="EMBL" id="JABWAD010000060">
    <property type="protein sequence ID" value="KAF6063716.1"/>
    <property type="molecule type" value="Genomic_DNA"/>
</dbReference>
<sequence>MAKTSPHKLFYKGAENDFVIFIDDADLLAKYKKEFSTKGSSTIPIIDLVSIFKVFINRQRGAEGILDEAAKSDLENEFKTSNADQVIKIILEKGEDKSKTGSIGEIGGSHNDSIGNGDAAN</sequence>